<sequence length="109" mass="12171">MDDSCFIKTSTRQTIFLPSIGLVDSDELKPGELIRVNEGPYLVSDTLPAEYYSRVGAMEADEHPTKAYTDLGGLDKQIEELIEAVVLPTQQADKTVRLNSLPIEDPWYP</sequence>
<accession>A0ACC0E6Q9</accession>
<protein>
    <submittedName>
        <fullName evidence="1">Uncharacterized protein</fullName>
    </submittedName>
</protein>
<reference evidence="1 2" key="3">
    <citation type="journal article" date="2022" name="Microbiol. Spectr.">
        <title>Folding features and dynamics of 3D genome architecture in plant fungal pathogens.</title>
        <authorList>
            <person name="Xia C."/>
        </authorList>
    </citation>
    <scope>NUCLEOTIDE SEQUENCE [LARGE SCALE GENOMIC DNA]</scope>
    <source>
        <strain evidence="1 2">93-210</strain>
    </source>
</reference>
<reference evidence="2" key="2">
    <citation type="journal article" date="2018" name="Mol. Plant Microbe Interact.">
        <title>Genome sequence resources for the wheat stripe rust pathogen (Puccinia striiformis f. sp. tritici) and the barley stripe rust pathogen (Puccinia striiformis f. sp. hordei).</title>
        <authorList>
            <person name="Xia C."/>
            <person name="Wang M."/>
            <person name="Yin C."/>
            <person name="Cornejo O.E."/>
            <person name="Hulbert S.H."/>
            <person name="Chen X."/>
        </authorList>
    </citation>
    <scope>NUCLEOTIDE SEQUENCE [LARGE SCALE GENOMIC DNA]</scope>
    <source>
        <strain evidence="2">93-210</strain>
    </source>
</reference>
<name>A0ACC0E6Q9_9BASI</name>
<evidence type="ECO:0000313" key="2">
    <source>
        <dbReference type="Proteomes" id="UP001060170"/>
    </source>
</evidence>
<dbReference type="EMBL" id="CM045874">
    <property type="protein sequence ID" value="KAI7944838.1"/>
    <property type="molecule type" value="Genomic_DNA"/>
</dbReference>
<dbReference type="Proteomes" id="UP001060170">
    <property type="component" value="Chromosome 10"/>
</dbReference>
<organism evidence="1 2">
    <name type="scientific">Puccinia striiformis f. sp. tritici</name>
    <dbReference type="NCBI Taxonomy" id="168172"/>
    <lineage>
        <taxon>Eukaryota</taxon>
        <taxon>Fungi</taxon>
        <taxon>Dikarya</taxon>
        <taxon>Basidiomycota</taxon>
        <taxon>Pucciniomycotina</taxon>
        <taxon>Pucciniomycetes</taxon>
        <taxon>Pucciniales</taxon>
        <taxon>Pucciniaceae</taxon>
        <taxon>Puccinia</taxon>
    </lineage>
</organism>
<evidence type="ECO:0000313" key="1">
    <source>
        <dbReference type="EMBL" id="KAI7944838.1"/>
    </source>
</evidence>
<keyword evidence="2" id="KW-1185">Reference proteome</keyword>
<proteinExistence type="predicted"/>
<comment type="caution">
    <text evidence="1">The sequence shown here is derived from an EMBL/GenBank/DDBJ whole genome shotgun (WGS) entry which is preliminary data.</text>
</comment>
<gene>
    <name evidence="1" type="ORF">MJO28_010533</name>
</gene>
<reference evidence="2" key="1">
    <citation type="journal article" date="2018" name="BMC Genomics">
        <title>Genomic insights into host adaptation between the wheat stripe rust pathogen (Puccinia striiformis f. sp. tritici) and the barley stripe rust pathogen (Puccinia striiformis f. sp. hordei).</title>
        <authorList>
            <person name="Xia C."/>
            <person name="Wang M."/>
            <person name="Yin C."/>
            <person name="Cornejo O.E."/>
            <person name="Hulbert S.H."/>
            <person name="Chen X."/>
        </authorList>
    </citation>
    <scope>NUCLEOTIDE SEQUENCE [LARGE SCALE GENOMIC DNA]</scope>
    <source>
        <strain evidence="2">93-210</strain>
    </source>
</reference>